<dbReference type="InterPro" id="IPR036259">
    <property type="entry name" value="MFS_trans_sf"/>
</dbReference>
<keyword evidence="2 5" id="KW-0812">Transmembrane</keyword>
<evidence type="ECO:0000256" key="3">
    <source>
        <dbReference type="ARBA" id="ARBA00022989"/>
    </source>
</evidence>
<protein>
    <submittedName>
        <fullName evidence="6">Uncharacterized protein</fullName>
    </submittedName>
</protein>
<evidence type="ECO:0000313" key="6">
    <source>
        <dbReference type="EMBL" id="KAK3348976.1"/>
    </source>
</evidence>
<name>A0AAJ0HE85_9PEZI</name>
<feature type="transmembrane region" description="Helical" evidence="5">
    <location>
        <begin position="61"/>
        <end position="84"/>
    </location>
</feature>
<dbReference type="PANTHER" id="PTHR23501">
    <property type="entry name" value="MAJOR FACILITATOR SUPERFAMILY"/>
    <property type="match status" value="1"/>
</dbReference>
<feature type="transmembrane region" description="Helical" evidence="5">
    <location>
        <begin position="34"/>
        <end position="55"/>
    </location>
</feature>
<reference evidence="6" key="2">
    <citation type="submission" date="2023-06" db="EMBL/GenBank/DDBJ databases">
        <authorList>
            <consortium name="Lawrence Berkeley National Laboratory"/>
            <person name="Haridas S."/>
            <person name="Hensen N."/>
            <person name="Bonometti L."/>
            <person name="Westerberg I."/>
            <person name="Brannstrom I.O."/>
            <person name="Guillou S."/>
            <person name="Cros-Aarteil S."/>
            <person name="Calhoun S."/>
            <person name="Kuo A."/>
            <person name="Mondo S."/>
            <person name="Pangilinan J."/>
            <person name="Riley R."/>
            <person name="Labutti K."/>
            <person name="Andreopoulos B."/>
            <person name="Lipzen A."/>
            <person name="Chen C."/>
            <person name="Yanf M."/>
            <person name="Daum C."/>
            <person name="Ng V."/>
            <person name="Clum A."/>
            <person name="Steindorff A."/>
            <person name="Ohm R."/>
            <person name="Martin F."/>
            <person name="Silar P."/>
            <person name="Natvig D."/>
            <person name="Lalanne C."/>
            <person name="Gautier V."/>
            <person name="Ament-Velasquez S.L."/>
            <person name="Kruys A."/>
            <person name="Hutchinson M.I."/>
            <person name="Powell A.J."/>
            <person name="Barry K."/>
            <person name="Miller A.N."/>
            <person name="Grigoriev I.V."/>
            <person name="Debuchy R."/>
            <person name="Gladieux P."/>
            <person name="Thoren M.H."/>
            <person name="Johannesson H."/>
        </authorList>
    </citation>
    <scope>NUCLEOTIDE SEQUENCE</scope>
    <source>
        <strain evidence="6">CBS 955.72</strain>
    </source>
</reference>
<dbReference type="GO" id="GO:0022857">
    <property type="term" value="F:transmembrane transporter activity"/>
    <property type="evidence" value="ECO:0007669"/>
    <property type="project" value="InterPro"/>
</dbReference>
<reference evidence="6" key="1">
    <citation type="journal article" date="2023" name="Mol. Phylogenet. Evol.">
        <title>Genome-scale phylogeny and comparative genomics of the fungal order Sordariales.</title>
        <authorList>
            <person name="Hensen N."/>
            <person name="Bonometti L."/>
            <person name="Westerberg I."/>
            <person name="Brannstrom I.O."/>
            <person name="Guillou S."/>
            <person name="Cros-Aarteil S."/>
            <person name="Calhoun S."/>
            <person name="Haridas S."/>
            <person name="Kuo A."/>
            <person name="Mondo S."/>
            <person name="Pangilinan J."/>
            <person name="Riley R."/>
            <person name="LaButti K."/>
            <person name="Andreopoulos B."/>
            <person name="Lipzen A."/>
            <person name="Chen C."/>
            <person name="Yan M."/>
            <person name="Daum C."/>
            <person name="Ng V."/>
            <person name="Clum A."/>
            <person name="Steindorff A."/>
            <person name="Ohm R.A."/>
            <person name="Martin F."/>
            <person name="Silar P."/>
            <person name="Natvig D.O."/>
            <person name="Lalanne C."/>
            <person name="Gautier V."/>
            <person name="Ament-Velasquez S.L."/>
            <person name="Kruys A."/>
            <person name="Hutchinson M.I."/>
            <person name="Powell A.J."/>
            <person name="Barry K."/>
            <person name="Miller A.N."/>
            <person name="Grigoriev I.V."/>
            <person name="Debuchy R."/>
            <person name="Gladieux P."/>
            <person name="Hiltunen Thoren M."/>
            <person name="Johannesson H."/>
        </authorList>
    </citation>
    <scope>NUCLEOTIDE SEQUENCE</scope>
    <source>
        <strain evidence="6">CBS 955.72</strain>
    </source>
</reference>
<dbReference type="InterPro" id="IPR011701">
    <property type="entry name" value="MFS"/>
</dbReference>
<dbReference type="Gene3D" id="1.20.1250.20">
    <property type="entry name" value="MFS general substrate transporter like domains"/>
    <property type="match status" value="1"/>
</dbReference>
<feature type="transmembrane region" description="Helical" evidence="5">
    <location>
        <begin position="105"/>
        <end position="124"/>
    </location>
</feature>
<evidence type="ECO:0000256" key="1">
    <source>
        <dbReference type="ARBA" id="ARBA00004141"/>
    </source>
</evidence>
<accession>A0AAJ0HE85</accession>
<keyword evidence="4 5" id="KW-0472">Membrane</keyword>
<organism evidence="6 7">
    <name type="scientific">Lasiosphaeria hispida</name>
    <dbReference type="NCBI Taxonomy" id="260671"/>
    <lineage>
        <taxon>Eukaryota</taxon>
        <taxon>Fungi</taxon>
        <taxon>Dikarya</taxon>
        <taxon>Ascomycota</taxon>
        <taxon>Pezizomycotina</taxon>
        <taxon>Sordariomycetes</taxon>
        <taxon>Sordariomycetidae</taxon>
        <taxon>Sordariales</taxon>
        <taxon>Lasiosphaeriaceae</taxon>
        <taxon>Lasiosphaeria</taxon>
    </lineage>
</organism>
<feature type="transmembrane region" description="Helical" evidence="5">
    <location>
        <begin position="136"/>
        <end position="154"/>
    </location>
</feature>
<dbReference type="GO" id="GO:0005886">
    <property type="term" value="C:plasma membrane"/>
    <property type="evidence" value="ECO:0007669"/>
    <property type="project" value="TreeGrafter"/>
</dbReference>
<dbReference type="SUPFAM" id="SSF103473">
    <property type="entry name" value="MFS general substrate transporter"/>
    <property type="match status" value="1"/>
</dbReference>
<feature type="transmembrane region" description="Helical" evidence="5">
    <location>
        <begin position="166"/>
        <end position="186"/>
    </location>
</feature>
<sequence length="360" mass="38929">MCEENEMEWKPGGKELAVMATLVIITIGQQRPKYFSIVLAAWALGSVLGSADRGLLVQHVIWAWCFYINFPFCVMGLVLVPIYVKLSTEKSSIKSKLSRVDWMGDFLFTAGLTSFLVGISWAGIQFEWKSTATIDPMVGFILFCALSYVPFYYTTVRFVSPTQAGLDIFPGDWAATALACGLFLLFDQDTPTPVWAVILAIFGIGHGMLLTGVNVGIQAISCAEDAGRAAAMYAFMRTLGMSFGVAISGTIFQKVMSGELDTLGLPESIAHESEAFVKTIIALPATDPTRIGALDAYKSPPSPLPNSPPNPFQILAIRHHSVDKILASKFVLRGGRTASTILVDPTRPASTATTASRRSP</sequence>
<dbReference type="Proteomes" id="UP001275084">
    <property type="component" value="Unassembled WGS sequence"/>
</dbReference>
<proteinExistence type="predicted"/>
<evidence type="ECO:0000256" key="2">
    <source>
        <dbReference type="ARBA" id="ARBA00022692"/>
    </source>
</evidence>
<dbReference type="EMBL" id="JAUIQD010000005">
    <property type="protein sequence ID" value="KAK3348976.1"/>
    <property type="molecule type" value="Genomic_DNA"/>
</dbReference>
<keyword evidence="7" id="KW-1185">Reference proteome</keyword>
<keyword evidence="3 5" id="KW-1133">Transmembrane helix</keyword>
<dbReference type="AlphaFoldDB" id="A0AAJ0HE85"/>
<evidence type="ECO:0000313" key="7">
    <source>
        <dbReference type="Proteomes" id="UP001275084"/>
    </source>
</evidence>
<evidence type="ECO:0000256" key="4">
    <source>
        <dbReference type="ARBA" id="ARBA00023136"/>
    </source>
</evidence>
<feature type="transmembrane region" description="Helical" evidence="5">
    <location>
        <begin position="192"/>
        <end position="217"/>
    </location>
</feature>
<comment type="caution">
    <text evidence="6">The sequence shown here is derived from an EMBL/GenBank/DDBJ whole genome shotgun (WGS) entry which is preliminary data.</text>
</comment>
<feature type="transmembrane region" description="Helical" evidence="5">
    <location>
        <begin position="229"/>
        <end position="252"/>
    </location>
</feature>
<gene>
    <name evidence="6" type="ORF">B0T25DRAFT_609374</name>
</gene>
<dbReference type="Pfam" id="PF07690">
    <property type="entry name" value="MFS_1"/>
    <property type="match status" value="1"/>
</dbReference>
<evidence type="ECO:0000256" key="5">
    <source>
        <dbReference type="SAM" id="Phobius"/>
    </source>
</evidence>
<dbReference type="PANTHER" id="PTHR23501:SF94">
    <property type="entry name" value="MAJOR FACILITATOR SUPERFAMILY (MFS) PROFILE DOMAIN-CONTAINING PROTEIN"/>
    <property type="match status" value="1"/>
</dbReference>
<comment type="subcellular location">
    <subcellularLocation>
        <location evidence="1">Membrane</location>
        <topology evidence="1">Multi-pass membrane protein</topology>
    </subcellularLocation>
</comment>